<keyword evidence="2" id="KW-1185">Reference proteome</keyword>
<comment type="caution">
    <text evidence="1">The sequence shown here is derived from an EMBL/GenBank/DDBJ whole genome shotgun (WGS) entry which is preliminary data.</text>
</comment>
<gene>
    <name evidence="1" type="ORF">O1611_g7563</name>
</gene>
<reference evidence="1" key="1">
    <citation type="submission" date="2022-12" db="EMBL/GenBank/DDBJ databases">
        <title>Genome Sequence of Lasiodiplodia mahajangana.</title>
        <authorList>
            <person name="Buettner E."/>
        </authorList>
    </citation>
    <scope>NUCLEOTIDE SEQUENCE</scope>
    <source>
        <strain evidence="1">VT137</strain>
    </source>
</reference>
<sequence length="283" mass="31700">MTQGILQSEKEKVTVQIPDLFVSFLAEAPRFNPYYGQVKAKSEAWISESFHSTIVLFDNGQLRDKPTAARRVLQSLISPMSKARVGQEIGISQGDRLPIIKVHDTVWERVKKGSPAGVQRRFAKAMADYAAGALSHVEDMSSHEVLPPEEMLEKRGLSAGVSPLFALVEYAHSLRVPDYVFEDSAIQEIERLGIDFVSISNDILSYMKEEAETVPHNMVAAARMSGLGAQEAFDYIGSMLDSRYGRWEAAIHAVPDWGEEVNKEVKRYIRAVADVVRANLYWR</sequence>
<dbReference type="EMBL" id="JAPUUL010002037">
    <property type="protein sequence ID" value="KAJ8126074.1"/>
    <property type="molecule type" value="Genomic_DNA"/>
</dbReference>
<evidence type="ECO:0000313" key="2">
    <source>
        <dbReference type="Proteomes" id="UP001153332"/>
    </source>
</evidence>
<name>A0ACC2JFE0_9PEZI</name>
<evidence type="ECO:0000313" key="1">
    <source>
        <dbReference type="EMBL" id="KAJ8126074.1"/>
    </source>
</evidence>
<proteinExistence type="predicted"/>
<accession>A0ACC2JFE0</accession>
<dbReference type="Proteomes" id="UP001153332">
    <property type="component" value="Unassembled WGS sequence"/>
</dbReference>
<protein>
    <submittedName>
        <fullName evidence="1">Uncharacterized protein</fullName>
    </submittedName>
</protein>
<organism evidence="1 2">
    <name type="scientific">Lasiodiplodia mahajangana</name>
    <dbReference type="NCBI Taxonomy" id="1108764"/>
    <lineage>
        <taxon>Eukaryota</taxon>
        <taxon>Fungi</taxon>
        <taxon>Dikarya</taxon>
        <taxon>Ascomycota</taxon>
        <taxon>Pezizomycotina</taxon>
        <taxon>Dothideomycetes</taxon>
        <taxon>Dothideomycetes incertae sedis</taxon>
        <taxon>Botryosphaeriales</taxon>
        <taxon>Botryosphaeriaceae</taxon>
        <taxon>Lasiodiplodia</taxon>
    </lineage>
</organism>